<comment type="caution">
    <text evidence="7">The sequence shown here is derived from an EMBL/GenBank/DDBJ whole genome shotgun (WGS) entry which is preliminary data.</text>
</comment>
<dbReference type="PANTHER" id="PTHR31413:SF12">
    <property type="entry name" value="AFP HOMOLOG 2"/>
    <property type="match status" value="1"/>
</dbReference>
<evidence type="ECO:0000313" key="7">
    <source>
        <dbReference type="EMBL" id="KAF5185066.1"/>
    </source>
</evidence>
<keyword evidence="3 4" id="KW-0539">Nucleus</keyword>
<dbReference type="Proteomes" id="UP000554482">
    <property type="component" value="Unassembled WGS sequence"/>
</dbReference>
<evidence type="ECO:0000259" key="6">
    <source>
        <dbReference type="Pfam" id="PF16135"/>
    </source>
</evidence>
<feature type="non-terminal residue" evidence="7">
    <location>
        <position position="1"/>
    </location>
</feature>
<evidence type="ECO:0000256" key="3">
    <source>
        <dbReference type="ARBA" id="ARBA00023242"/>
    </source>
</evidence>
<evidence type="ECO:0000313" key="8">
    <source>
        <dbReference type="Proteomes" id="UP000554482"/>
    </source>
</evidence>
<name>A0A7J6VIX3_THATH</name>
<keyword evidence="8" id="KW-1185">Reference proteome</keyword>
<evidence type="ECO:0000256" key="2">
    <source>
        <dbReference type="ARBA" id="ARBA00006081"/>
    </source>
</evidence>
<sequence>MDLEVLVGKCNVVYTSKDERNPQPSAREVKRAHYIFSRTFDVGKFRISDKIGDRIAGTEITDIFNKKRSQQLADAPKHPSNLIKSSSAIQPPPHSSSPNERKALELPKDGGKQHVIKEGASSSTPTEDKNKRNSTNQQLEGLLEGSAIRPGIAPGLKFGGSGSYPDLTWVSTTCTGPNGRTISGVTYRFDKNQVRIVCACHGSHMSPEEFLQHASADQQTQEDNTIISAPLSSLLLRSSSSAHIQIQSHSATPKNLTGL</sequence>
<proteinExistence type="inferred from homology"/>
<dbReference type="GO" id="GO:0009867">
    <property type="term" value="P:jasmonic acid mediated signaling pathway"/>
    <property type="evidence" value="ECO:0007669"/>
    <property type="project" value="TreeGrafter"/>
</dbReference>
<accession>A0A7J6VIX3</accession>
<gene>
    <name evidence="7" type="ORF">FRX31_025347</name>
</gene>
<dbReference type="OrthoDB" id="1936656at2759"/>
<dbReference type="InterPro" id="IPR032308">
    <property type="entry name" value="TDBD"/>
</dbReference>
<comment type="function">
    <text evidence="4">Acts as a negative regulator of abscisic acid (ABA) response.</text>
</comment>
<feature type="region of interest" description="Disordered" evidence="5">
    <location>
        <begin position="68"/>
        <end position="135"/>
    </location>
</feature>
<protein>
    <recommendedName>
        <fullName evidence="4">Ninja-family protein</fullName>
    </recommendedName>
    <alternativeName>
        <fullName evidence="4">ABI-binding protein</fullName>
    </alternativeName>
</protein>
<dbReference type="PANTHER" id="PTHR31413">
    <property type="entry name" value="AFP HOMOLOG 2"/>
    <property type="match status" value="1"/>
</dbReference>
<organism evidence="7 8">
    <name type="scientific">Thalictrum thalictroides</name>
    <name type="common">Rue-anemone</name>
    <name type="synonym">Anemone thalictroides</name>
    <dbReference type="NCBI Taxonomy" id="46969"/>
    <lineage>
        <taxon>Eukaryota</taxon>
        <taxon>Viridiplantae</taxon>
        <taxon>Streptophyta</taxon>
        <taxon>Embryophyta</taxon>
        <taxon>Tracheophyta</taxon>
        <taxon>Spermatophyta</taxon>
        <taxon>Magnoliopsida</taxon>
        <taxon>Ranunculales</taxon>
        <taxon>Ranunculaceae</taxon>
        <taxon>Thalictroideae</taxon>
        <taxon>Thalictrum</taxon>
    </lineage>
</organism>
<reference evidence="7 8" key="1">
    <citation type="submission" date="2020-06" db="EMBL/GenBank/DDBJ databases">
        <title>Transcriptomic and genomic resources for Thalictrum thalictroides and T. hernandezii: Facilitating candidate gene discovery in an emerging model plant lineage.</title>
        <authorList>
            <person name="Arias T."/>
            <person name="Riano-Pachon D.M."/>
            <person name="Di Stilio V.S."/>
        </authorList>
    </citation>
    <scope>NUCLEOTIDE SEQUENCE [LARGE SCALE GENOMIC DNA]</scope>
    <source>
        <strain evidence="8">cv. WT478/WT964</strain>
        <tissue evidence="7">Leaves</tissue>
    </source>
</reference>
<evidence type="ECO:0000256" key="1">
    <source>
        <dbReference type="ARBA" id="ARBA00004123"/>
    </source>
</evidence>
<evidence type="ECO:0000256" key="5">
    <source>
        <dbReference type="SAM" id="MobiDB-lite"/>
    </source>
</evidence>
<dbReference type="GO" id="GO:0005634">
    <property type="term" value="C:nucleus"/>
    <property type="evidence" value="ECO:0007669"/>
    <property type="project" value="UniProtKB-SubCell"/>
</dbReference>
<comment type="subcellular location">
    <subcellularLocation>
        <location evidence="1 4">Nucleus</location>
    </subcellularLocation>
</comment>
<evidence type="ECO:0000256" key="4">
    <source>
        <dbReference type="RuleBase" id="RU369029"/>
    </source>
</evidence>
<feature type="domain" description="Tify" evidence="6">
    <location>
        <begin position="195"/>
        <end position="218"/>
    </location>
</feature>
<dbReference type="Pfam" id="PF16135">
    <property type="entry name" value="TDBD"/>
    <property type="match status" value="1"/>
</dbReference>
<dbReference type="AlphaFoldDB" id="A0A7J6VIX3"/>
<dbReference type="InterPro" id="IPR031307">
    <property type="entry name" value="Ninja_fam"/>
</dbReference>
<dbReference type="EMBL" id="JABWDY010031208">
    <property type="protein sequence ID" value="KAF5185066.1"/>
    <property type="molecule type" value="Genomic_DNA"/>
</dbReference>
<feature type="compositionally biased region" description="Basic and acidic residues" evidence="5">
    <location>
        <begin position="99"/>
        <end position="117"/>
    </location>
</feature>
<dbReference type="GO" id="GO:0045892">
    <property type="term" value="P:negative regulation of DNA-templated transcription"/>
    <property type="evidence" value="ECO:0007669"/>
    <property type="project" value="TreeGrafter"/>
</dbReference>
<comment type="similarity">
    <text evidence="2 4">Belongs to the Ninja family.</text>
</comment>